<reference evidence="6" key="4">
    <citation type="submission" date="2025-09" db="UniProtKB">
        <authorList>
            <consortium name="Ensembl"/>
        </authorList>
    </citation>
    <scope>IDENTIFICATION</scope>
</reference>
<evidence type="ECO:0000256" key="2">
    <source>
        <dbReference type="ARBA" id="ARBA00022741"/>
    </source>
</evidence>
<dbReference type="Gene3D" id="3.40.50.300">
    <property type="entry name" value="P-loop containing nucleotide triphosphate hydrolases"/>
    <property type="match status" value="1"/>
</dbReference>
<organism evidence="6 7">
    <name type="scientific">Astyanax mexicanus</name>
    <name type="common">Blind cave fish</name>
    <name type="synonym">Astyanax fasciatus mexicanus</name>
    <dbReference type="NCBI Taxonomy" id="7994"/>
    <lineage>
        <taxon>Eukaryota</taxon>
        <taxon>Metazoa</taxon>
        <taxon>Chordata</taxon>
        <taxon>Craniata</taxon>
        <taxon>Vertebrata</taxon>
        <taxon>Euteleostomi</taxon>
        <taxon>Actinopterygii</taxon>
        <taxon>Neopterygii</taxon>
        <taxon>Teleostei</taxon>
        <taxon>Ostariophysi</taxon>
        <taxon>Characiformes</taxon>
        <taxon>Characoidei</taxon>
        <taxon>Acestrorhamphidae</taxon>
        <taxon>Acestrorhamphinae</taxon>
        <taxon>Astyanax</taxon>
    </lineage>
</organism>
<keyword evidence="4" id="KW-0472">Membrane</keyword>
<evidence type="ECO:0000313" key="7">
    <source>
        <dbReference type="Proteomes" id="UP000018467"/>
    </source>
</evidence>
<dbReference type="PROSITE" id="PS51720">
    <property type="entry name" value="G_AIG1"/>
    <property type="match status" value="1"/>
</dbReference>
<keyword evidence="3" id="KW-0342">GTP-binding</keyword>
<dbReference type="InterPro" id="IPR027417">
    <property type="entry name" value="P-loop_NTPase"/>
</dbReference>
<dbReference type="Bgee" id="ENSAMXG00000033935">
    <property type="expression patterns" value="Expressed in pharyngeal gill and 5 other cell types or tissues"/>
</dbReference>
<keyword evidence="2" id="KW-0547">Nucleotide-binding</keyword>
<dbReference type="PANTHER" id="PTHR10903:SF62">
    <property type="entry name" value="GTPASE IMAP FAMILY MEMBER 4-LIKE-RELATED"/>
    <property type="match status" value="1"/>
</dbReference>
<name>A0A3B1IZU3_ASTMX</name>
<reference evidence="7" key="1">
    <citation type="submission" date="2013-03" db="EMBL/GenBank/DDBJ databases">
        <authorList>
            <person name="Jeffery W."/>
            <person name="Warren W."/>
            <person name="Wilson R.K."/>
        </authorList>
    </citation>
    <scope>NUCLEOTIDE SEQUENCE</scope>
    <source>
        <strain evidence="7">female</strain>
    </source>
</reference>
<proteinExistence type="inferred from homology"/>
<dbReference type="Pfam" id="PF04548">
    <property type="entry name" value="AIG1"/>
    <property type="match status" value="1"/>
</dbReference>
<evidence type="ECO:0000256" key="3">
    <source>
        <dbReference type="ARBA" id="ARBA00023134"/>
    </source>
</evidence>
<dbReference type="Ensembl" id="ENSAMXT00000032880.1">
    <property type="protein sequence ID" value="ENSAMXP00000035587.1"/>
    <property type="gene ID" value="ENSAMXG00000033935.1"/>
</dbReference>
<evidence type="ECO:0000256" key="4">
    <source>
        <dbReference type="SAM" id="Phobius"/>
    </source>
</evidence>
<dbReference type="PANTHER" id="PTHR10903">
    <property type="entry name" value="GTPASE, IMAP FAMILY MEMBER-RELATED"/>
    <property type="match status" value="1"/>
</dbReference>
<evidence type="ECO:0000259" key="5">
    <source>
        <dbReference type="PROSITE" id="PS51720"/>
    </source>
</evidence>
<dbReference type="InterPro" id="IPR006703">
    <property type="entry name" value="G_AIG1"/>
</dbReference>
<dbReference type="Proteomes" id="UP000018467">
    <property type="component" value="Unassembled WGS sequence"/>
</dbReference>
<dbReference type="GeneTree" id="ENSGT01150000286992"/>
<sequence length="396" mass="43552">MYNSFSGMEELKIVLLGKTGAGKSSVGNAILGEKVFTGACSVKSETQNCERAEKVISGRRIIIREELKHEIISSLVECAPGPHVFILVLKVERYTQENQQAVEKLLEYFTESIFPHMILLFTHGDDLDENTEIQQFINRPNCNLEYVTKKSGDRVHVVDNKHWNKNTAQTPWFNSVKNILKENKGQHYTNEALEEIGKAINEEVEKILKELGVERETVDMVEIKRKARERVRDKLAKKLVGVAVGTVLGAFLGVGVGLAAPVVIMASQIRRIWKALTHPRPQREDASANAEAGCSNLEKAYFGTALSLSGAISMGLATGLGALGAGGGAIFGPMLGWASGYEEAKMTPNSKQAAKKVAQTAFKNAGDFLKECWDVGDVYTQENCKAPINENNKKQE</sequence>
<evidence type="ECO:0000313" key="6">
    <source>
        <dbReference type="Ensembl" id="ENSAMXP00000035587.1"/>
    </source>
</evidence>
<keyword evidence="4" id="KW-1133">Transmembrane helix</keyword>
<dbReference type="SUPFAM" id="SSF52540">
    <property type="entry name" value="P-loop containing nucleoside triphosphate hydrolases"/>
    <property type="match status" value="1"/>
</dbReference>
<reference evidence="6" key="3">
    <citation type="submission" date="2025-08" db="UniProtKB">
        <authorList>
            <consortium name="Ensembl"/>
        </authorList>
    </citation>
    <scope>IDENTIFICATION</scope>
</reference>
<keyword evidence="4" id="KW-0812">Transmembrane</keyword>
<dbReference type="InParanoid" id="A0A3B1IZU3"/>
<protein>
    <recommendedName>
        <fullName evidence="5">AIG1-type G domain-containing protein</fullName>
    </recommendedName>
</protein>
<reference evidence="7" key="2">
    <citation type="journal article" date="2014" name="Nat. Commun.">
        <title>The cavefish genome reveals candidate genes for eye loss.</title>
        <authorList>
            <person name="McGaugh S.E."/>
            <person name="Gross J.B."/>
            <person name="Aken B."/>
            <person name="Blin M."/>
            <person name="Borowsky R."/>
            <person name="Chalopin D."/>
            <person name="Hinaux H."/>
            <person name="Jeffery W.R."/>
            <person name="Keene A."/>
            <person name="Ma L."/>
            <person name="Minx P."/>
            <person name="Murphy D."/>
            <person name="O'Quin K.E."/>
            <person name="Retaux S."/>
            <person name="Rohner N."/>
            <person name="Searle S.M."/>
            <person name="Stahl B.A."/>
            <person name="Tabin C."/>
            <person name="Volff J.N."/>
            <person name="Yoshizawa M."/>
            <person name="Warren W.C."/>
        </authorList>
    </citation>
    <scope>NUCLEOTIDE SEQUENCE [LARGE SCALE GENOMIC DNA]</scope>
    <source>
        <strain evidence="7">female</strain>
    </source>
</reference>
<keyword evidence="7" id="KW-1185">Reference proteome</keyword>
<dbReference type="InterPro" id="IPR045058">
    <property type="entry name" value="GIMA/IAN/Toc"/>
</dbReference>
<comment type="similarity">
    <text evidence="1">Belongs to the TRAFAC class TrmE-Era-EngA-EngB-Septin-like GTPase superfamily. AIG1/Toc34/Toc159-like paraseptin GTPase family. IAN subfamily.</text>
</comment>
<dbReference type="FunFam" id="3.40.50.300:FF:000366">
    <property type="entry name" value="GTPase, IMAP family member 2"/>
    <property type="match status" value="1"/>
</dbReference>
<feature type="transmembrane region" description="Helical" evidence="4">
    <location>
        <begin position="239"/>
        <end position="264"/>
    </location>
</feature>
<accession>A0A3B1IZU3</accession>
<evidence type="ECO:0000256" key="1">
    <source>
        <dbReference type="ARBA" id="ARBA00008535"/>
    </source>
</evidence>
<dbReference type="STRING" id="7994.ENSAMXP00000035587"/>
<dbReference type="AlphaFoldDB" id="A0A3B1IZU3"/>
<feature type="domain" description="AIG1-type G" evidence="5">
    <location>
        <begin position="8"/>
        <end position="197"/>
    </location>
</feature>
<dbReference type="GO" id="GO:0005525">
    <property type="term" value="F:GTP binding"/>
    <property type="evidence" value="ECO:0007669"/>
    <property type="project" value="UniProtKB-KW"/>
</dbReference>